<dbReference type="InterPro" id="IPR045851">
    <property type="entry name" value="AMP-bd_C_sf"/>
</dbReference>
<evidence type="ECO:0000259" key="4">
    <source>
        <dbReference type="Pfam" id="PF00501"/>
    </source>
</evidence>
<dbReference type="Gene3D" id="3.40.50.12780">
    <property type="entry name" value="N-terminal domain of ligase-like"/>
    <property type="match status" value="1"/>
</dbReference>
<dbReference type="EMBL" id="AGEK01000016">
    <property type="protein sequence ID" value="EHO72966.1"/>
    <property type="molecule type" value="Genomic_DNA"/>
</dbReference>
<accession>H1HK65</accession>
<sequence>MNLSLLRSLVRLHLITPRGIMRLLGCLLREGITLMAVLRFSARYHAADCALIADGERIDYKEFYHRARLLAGILYADYGLKSGDRVALLCRNHMASALLLPALSRLGVHVKLLNTDLGSRQLAHLMARPFALFIYDEAENTAMSVPDSCPKTSSETLMKRMKVQPSTVRISLPYIKRGGVISVLTGGSSGNYKEAARQTGIFAFLSPFFSLLQDVHIDRYQSVLLVLPFYHGFGLATLIISLVMGKRICLLLHFDTNVLDAIAKEHIEVMPIVPAMLARLWQSDHAEARMKSLKCLISGGDRLEKPLVERTSASLGDVLYNLYGTSEAGFFMLAMPQELLRGDEVSIGRPIRGMQCAVRDADDEGVGTLWVKCKWAMNGRQNRWQSTGDRVFQAPDGRYFHRGRVDKMVVCGGENVYPEHVEACLKAHPLIAEALVFAVPDARFGSVLHARIEPQKGAVLTEDALKQWLKPRISRAEMPHRFIFAPIKILSTGKKSR</sequence>
<dbReference type="AlphaFoldDB" id="H1HK65"/>
<keyword evidence="3" id="KW-0812">Transmembrane</keyword>
<dbReference type="PANTHER" id="PTHR43201">
    <property type="entry name" value="ACYL-COA SYNTHETASE"/>
    <property type="match status" value="1"/>
</dbReference>
<comment type="similarity">
    <text evidence="1">Belongs to the ATP-dependent AMP-binding enzyme family.</text>
</comment>
<proteinExistence type="inferred from homology"/>
<evidence type="ECO:0000313" key="7">
    <source>
        <dbReference type="Proteomes" id="UP000003167"/>
    </source>
</evidence>
<feature type="transmembrane region" description="Helical" evidence="3">
    <location>
        <begin position="223"/>
        <end position="244"/>
    </location>
</feature>
<dbReference type="InterPro" id="IPR025110">
    <property type="entry name" value="AMP-bd_C"/>
</dbReference>
<evidence type="ECO:0000313" key="6">
    <source>
        <dbReference type="EMBL" id="EHO72966.1"/>
    </source>
</evidence>
<evidence type="ECO:0008006" key="8">
    <source>
        <dbReference type="Google" id="ProtNLM"/>
    </source>
</evidence>
<dbReference type="HOGENOM" id="CLU_000022_59_0_10"/>
<dbReference type="InterPro" id="IPR042099">
    <property type="entry name" value="ANL_N_sf"/>
</dbReference>
<evidence type="ECO:0000256" key="2">
    <source>
        <dbReference type="ARBA" id="ARBA00022598"/>
    </source>
</evidence>
<dbReference type="Proteomes" id="UP000003167">
    <property type="component" value="Unassembled WGS sequence"/>
</dbReference>
<reference evidence="6 7" key="1">
    <citation type="submission" date="2011-12" db="EMBL/GenBank/DDBJ databases">
        <title>The Genome Sequence of Prevotella maculosa OT 289.</title>
        <authorList>
            <consortium name="The Broad Institute Genome Sequencing Platform"/>
            <person name="Earl A."/>
            <person name="Ward D."/>
            <person name="Feldgarden M."/>
            <person name="Gevers D."/>
            <person name="Izard J."/>
            <person name="Blanton J.M."/>
            <person name="Mathney J."/>
            <person name="Tanner A.C."/>
            <person name="Dewhirst F.E."/>
            <person name="Young S.K."/>
            <person name="Zeng Q."/>
            <person name="Gargeya S."/>
            <person name="Fitzgerald M."/>
            <person name="Haas B."/>
            <person name="Abouelleil A."/>
            <person name="Alvarado L."/>
            <person name="Arachchi H.M."/>
            <person name="Berlin A."/>
            <person name="Chapman S.B."/>
            <person name="Gearin G."/>
            <person name="Goldberg J."/>
            <person name="Griggs A."/>
            <person name="Gujja S."/>
            <person name="Hansen M."/>
            <person name="Heiman D."/>
            <person name="Howarth C."/>
            <person name="Larimer J."/>
            <person name="Lui A."/>
            <person name="MacDonald P.J.P."/>
            <person name="McCowen C."/>
            <person name="Montmayeur A."/>
            <person name="Murphy C."/>
            <person name="Neiman D."/>
            <person name="Pearson M."/>
            <person name="Priest M."/>
            <person name="Roberts A."/>
            <person name="Saif S."/>
            <person name="Shea T."/>
            <person name="Sisk P."/>
            <person name="Stolte C."/>
            <person name="Sykes S."/>
            <person name="Wortman J."/>
            <person name="Nusbaum C."/>
            <person name="Birren B."/>
        </authorList>
    </citation>
    <scope>NUCLEOTIDE SEQUENCE [LARGE SCALE GENOMIC DNA]</scope>
    <source>
        <strain evidence="6 7">OT 289</strain>
    </source>
</reference>
<dbReference type="GO" id="GO:0031956">
    <property type="term" value="F:medium-chain fatty acid-CoA ligase activity"/>
    <property type="evidence" value="ECO:0007669"/>
    <property type="project" value="TreeGrafter"/>
</dbReference>
<dbReference type="PANTHER" id="PTHR43201:SF5">
    <property type="entry name" value="MEDIUM-CHAIN ACYL-COA LIGASE ACSF2, MITOCHONDRIAL"/>
    <property type="match status" value="1"/>
</dbReference>
<dbReference type="PATRIC" id="fig|999422.3.peg.562"/>
<evidence type="ECO:0000256" key="3">
    <source>
        <dbReference type="SAM" id="Phobius"/>
    </source>
</evidence>
<dbReference type="CDD" id="cd04433">
    <property type="entry name" value="AFD_class_I"/>
    <property type="match status" value="1"/>
</dbReference>
<keyword evidence="3" id="KW-0472">Membrane</keyword>
<dbReference type="GO" id="GO:0006631">
    <property type="term" value="P:fatty acid metabolic process"/>
    <property type="evidence" value="ECO:0007669"/>
    <property type="project" value="TreeGrafter"/>
</dbReference>
<evidence type="ECO:0000259" key="5">
    <source>
        <dbReference type="Pfam" id="PF13193"/>
    </source>
</evidence>
<keyword evidence="7" id="KW-1185">Reference proteome</keyword>
<keyword evidence="3" id="KW-1133">Transmembrane helix</keyword>
<feature type="domain" description="AMP-binding enzyme C-terminal" evidence="5">
    <location>
        <begin position="421"/>
        <end position="486"/>
    </location>
</feature>
<dbReference type="Gene3D" id="3.30.300.30">
    <property type="match status" value="1"/>
</dbReference>
<dbReference type="OrthoDB" id="9765680at2"/>
<dbReference type="InterPro" id="IPR000873">
    <property type="entry name" value="AMP-dep_synth/lig_dom"/>
</dbReference>
<keyword evidence="2" id="KW-0436">Ligase</keyword>
<feature type="domain" description="AMP-dependent synthetase/ligase" evidence="4">
    <location>
        <begin position="42"/>
        <end position="379"/>
    </location>
</feature>
<evidence type="ECO:0000256" key="1">
    <source>
        <dbReference type="ARBA" id="ARBA00006432"/>
    </source>
</evidence>
<protein>
    <recommendedName>
        <fullName evidence="8">AMP-dependent synthetase/ligase domain-containing protein</fullName>
    </recommendedName>
</protein>
<gene>
    <name evidence="6" type="ORF">HMPREF9944_00559</name>
</gene>
<organism evidence="6 7">
    <name type="scientific">Segatella maculosa OT 289</name>
    <dbReference type="NCBI Taxonomy" id="999422"/>
    <lineage>
        <taxon>Bacteria</taxon>
        <taxon>Pseudomonadati</taxon>
        <taxon>Bacteroidota</taxon>
        <taxon>Bacteroidia</taxon>
        <taxon>Bacteroidales</taxon>
        <taxon>Prevotellaceae</taxon>
        <taxon>Segatella</taxon>
    </lineage>
</organism>
<dbReference type="Pfam" id="PF13193">
    <property type="entry name" value="AMP-binding_C"/>
    <property type="match status" value="1"/>
</dbReference>
<comment type="caution">
    <text evidence="6">The sequence shown here is derived from an EMBL/GenBank/DDBJ whole genome shotgun (WGS) entry which is preliminary data.</text>
</comment>
<dbReference type="STRING" id="999422.HMPREF9944_00559"/>
<name>H1HK65_9BACT</name>
<dbReference type="Pfam" id="PF00501">
    <property type="entry name" value="AMP-binding"/>
    <property type="match status" value="1"/>
</dbReference>
<dbReference type="RefSeq" id="WP_008564290.1">
    <property type="nucleotide sequence ID" value="NZ_JH594501.1"/>
</dbReference>
<dbReference type="SUPFAM" id="SSF56801">
    <property type="entry name" value="Acetyl-CoA synthetase-like"/>
    <property type="match status" value="1"/>
</dbReference>